<evidence type="ECO:0000256" key="11">
    <source>
        <dbReference type="RuleBase" id="RU362025"/>
    </source>
</evidence>
<dbReference type="GO" id="GO:0003838">
    <property type="term" value="F:sterol 24-C-methyltransferase activity"/>
    <property type="evidence" value="ECO:0007669"/>
    <property type="project" value="TreeGrafter"/>
</dbReference>
<dbReference type="UniPathway" id="UPA00766"/>
<dbReference type="InterPro" id="IPR013216">
    <property type="entry name" value="Methyltransf_11"/>
</dbReference>
<accession>A0A8J5GSJ9</accession>
<dbReference type="InterPro" id="IPR050447">
    <property type="entry name" value="Erg6_SMT_methyltransf"/>
</dbReference>
<evidence type="ECO:0000256" key="2">
    <source>
        <dbReference type="ARBA" id="ARBA00022603"/>
    </source>
</evidence>
<evidence type="ECO:0000256" key="12">
    <source>
        <dbReference type="SAM" id="MobiDB-lite"/>
    </source>
</evidence>
<proteinExistence type="inferred from homology"/>
<keyword evidence="3 10" id="KW-0808">Transferase</keyword>
<keyword evidence="8" id="KW-0753">Steroid metabolism</keyword>
<dbReference type="EMBL" id="JACMSC010000008">
    <property type="protein sequence ID" value="KAG6510728.1"/>
    <property type="molecule type" value="Genomic_DNA"/>
</dbReference>
<dbReference type="PANTHER" id="PTHR44068:SF1">
    <property type="entry name" value="HYPOTHETICAL LOC100005854"/>
    <property type="match status" value="1"/>
</dbReference>
<dbReference type="InterPro" id="IPR012337">
    <property type="entry name" value="RNaseH-like_sf"/>
</dbReference>
<evidence type="ECO:0000313" key="14">
    <source>
        <dbReference type="EMBL" id="KAG6510728.1"/>
    </source>
</evidence>
<protein>
    <recommendedName>
        <fullName evidence="11">Methyltransferase</fullName>
        <ecNumber evidence="11">2.1.1.-</ecNumber>
    </recommendedName>
</protein>
<dbReference type="SUPFAM" id="SSF53098">
    <property type="entry name" value="Ribonuclease H-like"/>
    <property type="match status" value="1"/>
</dbReference>
<feature type="compositionally biased region" description="Polar residues" evidence="12">
    <location>
        <begin position="138"/>
        <end position="149"/>
    </location>
</feature>
<reference evidence="14 15" key="1">
    <citation type="submission" date="2020-08" db="EMBL/GenBank/DDBJ databases">
        <title>Plant Genome Project.</title>
        <authorList>
            <person name="Zhang R.-G."/>
        </authorList>
    </citation>
    <scope>NUCLEOTIDE SEQUENCE [LARGE SCALE GENOMIC DNA]</scope>
    <source>
        <tissue evidence="14">Rhizome</tissue>
    </source>
</reference>
<keyword evidence="7" id="KW-1207">Sterol metabolism</keyword>
<dbReference type="GO" id="GO:0032259">
    <property type="term" value="P:methylation"/>
    <property type="evidence" value="ECO:0007669"/>
    <property type="project" value="UniProtKB-KW"/>
</dbReference>
<comment type="caution">
    <text evidence="14">The sequence shown here is derived from an EMBL/GenBank/DDBJ whole genome shotgun (WGS) entry which is preliminary data.</text>
</comment>
<dbReference type="GO" id="GO:0016126">
    <property type="term" value="P:sterol biosynthetic process"/>
    <property type="evidence" value="ECO:0007669"/>
    <property type="project" value="UniProtKB-UniPathway"/>
</dbReference>
<feature type="region of interest" description="Disordered" evidence="12">
    <location>
        <begin position="130"/>
        <end position="149"/>
    </location>
</feature>
<evidence type="ECO:0000256" key="4">
    <source>
        <dbReference type="ARBA" id="ARBA00022691"/>
    </source>
</evidence>
<dbReference type="Proteomes" id="UP000734854">
    <property type="component" value="Unassembled WGS sequence"/>
</dbReference>
<sequence length="639" mass="72107">MSSHATPATVIFFFFPRHCRTTSAGHRSDLAPAKLLCPSLYSAPLPSLDLNQHCCRLCPSADSRVRLCPRTDLPISGYSGAGSAKFFLCSSRKKRVDWGSNLAPVRAIVVDHRQTIRIWPFISSFMDASSGSGSSPSTTQPHTDTVSPSKTSIIHEKVVDIGGKRKKNSGFLAHSKTHGNNDIDGHVKKCKKNPHNAVKSGAGFVEMMKEAQPRFKIPNRKKIASLVWDLYALEVAKIKSGIGDQRVDGSEKKNKVGPPMEKDWEKAQVFVNFLKRFHDTTLQLSATKKTTSSLIWEEIVAMRMIIDEAILDTTDPSLQEVAKRMESKFKKYWGNLEKVNKLIFLGNSPLDHINGIDDGDVDKDLMEMYKNDPIKLNYHLKMAQLRKAQKQAKITNEVDKYFSDPFVTWSSSFDILECLWIKPIQVLTFEAISLYLLFLVKCRLTSCEVQADFMIMSFSDDTFDAVYAIEATCHAPDVVGCYKEIYQVLKPGQYFAAYEWCMTDHYNPSNGSHKKAKAEIELGNGLPDVRTTRQCLDALKLVGFEVIWEKDHASDSPVPWYLPLDTSRFLITSFRLTAFGRFFTRIMVKALEFVRIAPAGSNRISSFLKKAAEGLVVAGRMEIFTPMYFFLVRRPLSYH</sequence>
<dbReference type="PANTHER" id="PTHR44068">
    <property type="entry name" value="ZGC:194242"/>
    <property type="match status" value="1"/>
</dbReference>
<dbReference type="InterPro" id="IPR013705">
    <property type="entry name" value="Sterol_MeTrfase_C"/>
</dbReference>
<dbReference type="GO" id="GO:0005783">
    <property type="term" value="C:endoplasmic reticulum"/>
    <property type="evidence" value="ECO:0007669"/>
    <property type="project" value="TreeGrafter"/>
</dbReference>
<comment type="similarity">
    <text evidence="9 10 11">Belongs to the class I-like SAM-binding methyltransferase superfamily. Erg6/SMT family.</text>
</comment>
<name>A0A8J5GSJ9_ZINOF</name>
<dbReference type="SUPFAM" id="SSF53335">
    <property type="entry name" value="S-adenosyl-L-methionine-dependent methyltransferases"/>
    <property type="match status" value="1"/>
</dbReference>
<organism evidence="14 15">
    <name type="scientific">Zingiber officinale</name>
    <name type="common">Ginger</name>
    <name type="synonym">Amomum zingiber</name>
    <dbReference type="NCBI Taxonomy" id="94328"/>
    <lineage>
        <taxon>Eukaryota</taxon>
        <taxon>Viridiplantae</taxon>
        <taxon>Streptophyta</taxon>
        <taxon>Embryophyta</taxon>
        <taxon>Tracheophyta</taxon>
        <taxon>Spermatophyta</taxon>
        <taxon>Magnoliopsida</taxon>
        <taxon>Liliopsida</taxon>
        <taxon>Zingiberales</taxon>
        <taxon>Zingiberaceae</taxon>
        <taxon>Zingiber</taxon>
    </lineage>
</organism>
<feature type="domain" description="SAM-dependent methyltransferase Erg6/SMT-type" evidence="13">
    <location>
        <begin position="449"/>
        <end position="635"/>
    </location>
</feature>
<evidence type="ECO:0000256" key="10">
    <source>
        <dbReference type="PROSITE-ProRule" id="PRU01022"/>
    </source>
</evidence>
<evidence type="ECO:0000256" key="9">
    <source>
        <dbReference type="ARBA" id="ARBA00038188"/>
    </source>
</evidence>
<dbReference type="Gene3D" id="3.40.50.150">
    <property type="entry name" value="Vaccinia Virus protein VP39"/>
    <property type="match status" value="1"/>
</dbReference>
<keyword evidence="2 10" id="KW-0489">Methyltransferase</keyword>
<feature type="region of interest" description="Disordered" evidence="12">
    <location>
        <begin position="170"/>
        <end position="196"/>
    </location>
</feature>
<evidence type="ECO:0000256" key="5">
    <source>
        <dbReference type="ARBA" id="ARBA00022955"/>
    </source>
</evidence>
<evidence type="ECO:0000256" key="6">
    <source>
        <dbReference type="ARBA" id="ARBA00023011"/>
    </source>
</evidence>
<keyword evidence="6" id="KW-0756">Sterol biosynthesis</keyword>
<evidence type="ECO:0000256" key="3">
    <source>
        <dbReference type="ARBA" id="ARBA00022679"/>
    </source>
</evidence>
<keyword evidence="5" id="KW-0444">Lipid biosynthesis</keyword>
<dbReference type="PROSITE" id="PS51685">
    <property type="entry name" value="SAM_MT_ERG6_SMT"/>
    <property type="match status" value="1"/>
</dbReference>
<keyword evidence="15" id="KW-1185">Reference proteome</keyword>
<evidence type="ECO:0000256" key="8">
    <source>
        <dbReference type="ARBA" id="ARBA00023221"/>
    </source>
</evidence>
<evidence type="ECO:0000313" key="15">
    <source>
        <dbReference type="Proteomes" id="UP000734854"/>
    </source>
</evidence>
<dbReference type="EC" id="2.1.1.-" evidence="11"/>
<keyword evidence="4 10" id="KW-0949">S-adenosyl-L-methionine</keyword>
<evidence type="ECO:0000259" key="13">
    <source>
        <dbReference type="PROSITE" id="PS51685"/>
    </source>
</evidence>
<gene>
    <name evidence="14" type="ORF">ZIOFF_028762</name>
</gene>
<keyword evidence="5" id="KW-0443">Lipid metabolism</keyword>
<evidence type="ECO:0000256" key="7">
    <source>
        <dbReference type="ARBA" id="ARBA00023166"/>
    </source>
</evidence>
<dbReference type="Pfam" id="PF08498">
    <property type="entry name" value="Sterol_MT_C"/>
    <property type="match status" value="1"/>
</dbReference>
<evidence type="ECO:0000256" key="1">
    <source>
        <dbReference type="ARBA" id="ARBA00004938"/>
    </source>
</evidence>
<keyword evidence="5" id="KW-0752">Steroid biosynthesis</keyword>
<dbReference type="Pfam" id="PF08241">
    <property type="entry name" value="Methyltransf_11"/>
    <property type="match status" value="1"/>
</dbReference>
<dbReference type="InterPro" id="IPR029063">
    <property type="entry name" value="SAM-dependent_MTases_sf"/>
</dbReference>
<dbReference type="AlphaFoldDB" id="A0A8J5GSJ9"/>
<comment type="pathway">
    <text evidence="1">Steroid biosynthesis; sterol biosynthesis.</text>
</comment>
<dbReference type="InterPro" id="IPR030384">
    <property type="entry name" value="MeTrfase_SMT"/>
</dbReference>